<dbReference type="Pfam" id="PF13188">
    <property type="entry name" value="PAS_8"/>
    <property type="match status" value="1"/>
</dbReference>
<dbReference type="InterPro" id="IPR004358">
    <property type="entry name" value="Sig_transdc_His_kin-like_C"/>
</dbReference>
<sequence>MIKSFYLQLISRIMLIVTLSVVSTVCFLSDFHFVYGAACSIVMLIVIFRFIKFLNTVNEQISFFFESILNEDFNSVYALKRKSKILDKLNENLDKVNRKMQDALMANARQEQYFKALIEHVGTGIITCNKDGFVIDANAGFKQLVGLEQLTHTKQLQKVDSKLMEAVNSIRHKEQKIVGVNNERQGDTVRLLLKAAAFNTGAQNLMLISAQNIDKELDENELDSWMKLIRVLTHEIMNSIAPITSLSETIASLYSKEGKAVLAKDIDDRTIETTIRGLNVIREQGKGLINFVESYRSLMRLPKPKKERVKLYSFLEKQCAINQAKEINMQLLCADEDRNLSVCADKEQLGQVLANLIKNAIYALKGSQNPEITIGFGTNQKNRVEISVKDNGPGIDPDLLEEIFIPFFTTKETGSGIGLSLSRQIMRLHGGWLKAQSVMGKESVFTMVLPKEGTAV</sequence>
<evidence type="ECO:0000256" key="1">
    <source>
        <dbReference type="ARBA" id="ARBA00000085"/>
    </source>
</evidence>
<dbReference type="GO" id="GO:0005524">
    <property type="term" value="F:ATP binding"/>
    <property type="evidence" value="ECO:0007669"/>
    <property type="project" value="UniProtKB-KW"/>
</dbReference>
<evidence type="ECO:0000313" key="13">
    <source>
        <dbReference type="Proteomes" id="UP000319040"/>
    </source>
</evidence>
<keyword evidence="4" id="KW-0547">Nucleotide-binding</keyword>
<dbReference type="PRINTS" id="PR00344">
    <property type="entry name" value="BCTRLSENSOR"/>
</dbReference>
<dbReference type="InterPro" id="IPR035965">
    <property type="entry name" value="PAS-like_dom_sf"/>
</dbReference>
<accession>A0A521CNC0</accession>
<dbReference type="Proteomes" id="UP000319040">
    <property type="component" value="Unassembled WGS sequence"/>
</dbReference>
<feature type="coiled-coil region" evidence="8">
    <location>
        <begin position="79"/>
        <end position="106"/>
    </location>
</feature>
<evidence type="ECO:0000259" key="11">
    <source>
        <dbReference type="PROSITE" id="PS50112"/>
    </source>
</evidence>
<keyword evidence="5 12" id="KW-0418">Kinase</keyword>
<dbReference type="EC" id="2.7.13.3" evidence="2"/>
<dbReference type="InterPro" id="IPR036890">
    <property type="entry name" value="HATPase_C_sf"/>
</dbReference>
<dbReference type="PANTHER" id="PTHR43065:SF46">
    <property type="entry name" value="C4-DICARBOXYLATE TRANSPORT SENSOR PROTEIN DCTB"/>
    <property type="match status" value="1"/>
</dbReference>
<comment type="catalytic activity">
    <reaction evidence="1">
        <text>ATP + protein L-histidine = ADP + protein N-phospho-L-histidine.</text>
        <dbReference type="EC" id="2.7.13.3"/>
    </reaction>
</comment>
<keyword evidence="9" id="KW-0812">Transmembrane</keyword>
<feature type="domain" description="Histidine kinase" evidence="10">
    <location>
        <begin position="231"/>
        <end position="453"/>
    </location>
</feature>
<keyword evidence="9" id="KW-0472">Membrane</keyword>
<evidence type="ECO:0000313" key="12">
    <source>
        <dbReference type="EMBL" id="SMO60949.1"/>
    </source>
</evidence>
<gene>
    <name evidence="12" type="ORF">SAMN06265379_103335</name>
</gene>
<evidence type="ECO:0000256" key="7">
    <source>
        <dbReference type="ARBA" id="ARBA00023012"/>
    </source>
</evidence>
<dbReference type="EMBL" id="FXTB01000003">
    <property type="protein sequence ID" value="SMO60949.1"/>
    <property type="molecule type" value="Genomic_DNA"/>
</dbReference>
<dbReference type="Pfam" id="PF02518">
    <property type="entry name" value="HATPase_c"/>
    <property type="match status" value="1"/>
</dbReference>
<protein>
    <recommendedName>
        <fullName evidence="2">histidine kinase</fullName>
        <ecNumber evidence="2">2.7.13.3</ecNumber>
    </recommendedName>
</protein>
<evidence type="ECO:0000256" key="2">
    <source>
        <dbReference type="ARBA" id="ARBA00012438"/>
    </source>
</evidence>
<keyword evidence="8" id="KW-0175">Coiled coil</keyword>
<evidence type="ECO:0000259" key="10">
    <source>
        <dbReference type="PROSITE" id="PS50109"/>
    </source>
</evidence>
<dbReference type="PANTHER" id="PTHR43065">
    <property type="entry name" value="SENSOR HISTIDINE KINASE"/>
    <property type="match status" value="1"/>
</dbReference>
<evidence type="ECO:0000256" key="6">
    <source>
        <dbReference type="ARBA" id="ARBA00022840"/>
    </source>
</evidence>
<keyword evidence="9" id="KW-1133">Transmembrane helix</keyword>
<dbReference type="AlphaFoldDB" id="A0A521CNC0"/>
<dbReference type="Gene3D" id="3.30.565.10">
    <property type="entry name" value="Histidine kinase-like ATPase, C-terminal domain"/>
    <property type="match status" value="1"/>
</dbReference>
<dbReference type="SUPFAM" id="SSF55785">
    <property type="entry name" value="PYP-like sensor domain (PAS domain)"/>
    <property type="match status" value="1"/>
</dbReference>
<dbReference type="RefSeq" id="WP_142533025.1">
    <property type="nucleotide sequence ID" value="NZ_FXTB01000003.1"/>
</dbReference>
<evidence type="ECO:0000256" key="5">
    <source>
        <dbReference type="ARBA" id="ARBA00022777"/>
    </source>
</evidence>
<organism evidence="12 13">
    <name type="scientific">Saccharicrinis carchari</name>
    <dbReference type="NCBI Taxonomy" id="1168039"/>
    <lineage>
        <taxon>Bacteria</taxon>
        <taxon>Pseudomonadati</taxon>
        <taxon>Bacteroidota</taxon>
        <taxon>Bacteroidia</taxon>
        <taxon>Marinilabiliales</taxon>
        <taxon>Marinilabiliaceae</taxon>
        <taxon>Saccharicrinis</taxon>
    </lineage>
</organism>
<feature type="domain" description="PAS" evidence="11">
    <location>
        <begin position="110"/>
        <end position="149"/>
    </location>
</feature>
<dbReference type="SUPFAM" id="SSF55874">
    <property type="entry name" value="ATPase domain of HSP90 chaperone/DNA topoisomerase II/histidine kinase"/>
    <property type="match status" value="1"/>
</dbReference>
<proteinExistence type="predicted"/>
<dbReference type="InterPro" id="IPR005467">
    <property type="entry name" value="His_kinase_dom"/>
</dbReference>
<dbReference type="GO" id="GO:0004673">
    <property type="term" value="F:protein histidine kinase activity"/>
    <property type="evidence" value="ECO:0007669"/>
    <property type="project" value="UniProtKB-EC"/>
</dbReference>
<evidence type="ECO:0000256" key="9">
    <source>
        <dbReference type="SAM" id="Phobius"/>
    </source>
</evidence>
<dbReference type="Gene3D" id="3.30.450.20">
    <property type="entry name" value="PAS domain"/>
    <property type="match status" value="1"/>
</dbReference>
<keyword evidence="6" id="KW-0067">ATP-binding</keyword>
<name>A0A521CNC0_SACCC</name>
<reference evidence="12 13" key="1">
    <citation type="submission" date="2017-05" db="EMBL/GenBank/DDBJ databases">
        <authorList>
            <person name="Varghese N."/>
            <person name="Submissions S."/>
        </authorList>
    </citation>
    <scope>NUCLEOTIDE SEQUENCE [LARGE SCALE GENOMIC DNA]</scope>
    <source>
        <strain evidence="12 13">DSM 27040</strain>
    </source>
</reference>
<dbReference type="InterPro" id="IPR000014">
    <property type="entry name" value="PAS"/>
</dbReference>
<dbReference type="InterPro" id="IPR003594">
    <property type="entry name" value="HATPase_dom"/>
</dbReference>
<evidence type="ECO:0000256" key="3">
    <source>
        <dbReference type="ARBA" id="ARBA00022679"/>
    </source>
</evidence>
<keyword evidence="13" id="KW-1185">Reference proteome</keyword>
<feature type="transmembrane region" description="Helical" evidence="9">
    <location>
        <begin position="33"/>
        <end position="51"/>
    </location>
</feature>
<evidence type="ECO:0000256" key="4">
    <source>
        <dbReference type="ARBA" id="ARBA00022741"/>
    </source>
</evidence>
<keyword evidence="7" id="KW-0902">Two-component regulatory system</keyword>
<dbReference type="PROSITE" id="PS50112">
    <property type="entry name" value="PAS"/>
    <property type="match status" value="1"/>
</dbReference>
<dbReference type="OrthoDB" id="1931120at2"/>
<evidence type="ECO:0000256" key="8">
    <source>
        <dbReference type="SAM" id="Coils"/>
    </source>
</evidence>
<keyword evidence="3" id="KW-0808">Transferase</keyword>
<dbReference type="PROSITE" id="PS50109">
    <property type="entry name" value="HIS_KIN"/>
    <property type="match status" value="1"/>
</dbReference>
<dbReference type="SMART" id="SM00387">
    <property type="entry name" value="HATPase_c"/>
    <property type="match status" value="1"/>
</dbReference>
<dbReference type="GO" id="GO:0000160">
    <property type="term" value="P:phosphorelay signal transduction system"/>
    <property type="evidence" value="ECO:0007669"/>
    <property type="project" value="UniProtKB-KW"/>
</dbReference>